<gene>
    <name evidence="2" type="ORF">C4D60_Mb04t05810</name>
</gene>
<dbReference type="InterPro" id="IPR035912">
    <property type="entry name" value="EHR_sf"/>
</dbReference>
<evidence type="ECO:0000256" key="1">
    <source>
        <dbReference type="ARBA" id="ARBA00007491"/>
    </source>
</evidence>
<organism evidence="2 3">
    <name type="scientific">Musa balbisiana</name>
    <name type="common">Banana</name>
    <dbReference type="NCBI Taxonomy" id="52838"/>
    <lineage>
        <taxon>Eukaryota</taxon>
        <taxon>Viridiplantae</taxon>
        <taxon>Streptophyta</taxon>
        <taxon>Embryophyta</taxon>
        <taxon>Tracheophyta</taxon>
        <taxon>Spermatophyta</taxon>
        <taxon>Magnoliopsida</taxon>
        <taxon>Liliopsida</taxon>
        <taxon>Zingiberales</taxon>
        <taxon>Musaceae</taxon>
        <taxon>Musa</taxon>
    </lineage>
</organism>
<dbReference type="Pfam" id="PF01133">
    <property type="entry name" value="ER"/>
    <property type="match status" value="1"/>
</dbReference>
<dbReference type="AlphaFoldDB" id="A0A4S8K9X6"/>
<sequence length="125" mass="14402">MNLANRHTIILMQSSPNRATRTFMDYDSISQAMDALTTQFRRFYHMTGCGSNNGCFSTSRDWLQKNGDSLNVYNWSLTIVNPQYSSTSLANMDFQTAYTATWTDTLHENTQVHTTMQTYIYRANV</sequence>
<evidence type="ECO:0000313" key="3">
    <source>
        <dbReference type="Proteomes" id="UP000317650"/>
    </source>
</evidence>
<name>A0A4S8K9X6_MUSBA</name>
<proteinExistence type="inferred from homology"/>
<accession>A0A4S8K9X6</accession>
<dbReference type="PANTHER" id="PTHR12373:SF0">
    <property type="entry name" value="ENHANCER OF RUDIMENTARY HOMOLOG"/>
    <property type="match status" value="1"/>
</dbReference>
<keyword evidence="3" id="KW-1185">Reference proteome</keyword>
<dbReference type="Gene3D" id="3.30.2260.10">
    <property type="entry name" value="Enhancer of rudimentary"/>
    <property type="match status" value="1"/>
</dbReference>
<dbReference type="Proteomes" id="UP000317650">
    <property type="component" value="Chromosome 4"/>
</dbReference>
<protein>
    <submittedName>
        <fullName evidence="2">Uncharacterized protein</fullName>
    </submittedName>
</protein>
<comment type="caution">
    <text evidence="2">The sequence shown here is derived from an EMBL/GenBank/DDBJ whole genome shotgun (WGS) entry which is preliminary data.</text>
</comment>
<reference evidence="2 3" key="1">
    <citation type="journal article" date="2019" name="Nat. Plants">
        <title>Genome sequencing of Musa balbisiana reveals subgenome evolution and function divergence in polyploid bananas.</title>
        <authorList>
            <person name="Yao X."/>
        </authorList>
    </citation>
    <scope>NUCLEOTIDE SEQUENCE [LARGE SCALE GENOMIC DNA]</scope>
    <source>
        <strain evidence="3">cv. DH-PKW</strain>
        <tissue evidence="2">Leaves</tissue>
    </source>
</reference>
<comment type="similarity">
    <text evidence="1">Belongs to the E(R) family.</text>
</comment>
<dbReference type="EMBL" id="PYDT01000001">
    <property type="protein sequence ID" value="THU71844.1"/>
    <property type="molecule type" value="Genomic_DNA"/>
</dbReference>
<dbReference type="InterPro" id="IPR000781">
    <property type="entry name" value="ERH"/>
</dbReference>
<dbReference type="PANTHER" id="PTHR12373">
    <property type="entry name" value="ENHANCER OF RUDIMENTARY ERH"/>
    <property type="match status" value="1"/>
</dbReference>
<evidence type="ECO:0000313" key="2">
    <source>
        <dbReference type="EMBL" id="THU71844.1"/>
    </source>
</evidence>
<dbReference type="SUPFAM" id="SSF143875">
    <property type="entry name" value="ERH-like"/>
    <property type="match status" value="1"/>
</dbReference>
<dbReference type="STRING" id="52838.A0A4S8K9X6"/>